<keyword evidence="2" id="KW-0812">Transmembrane</keyword>
<feature type="transmembrane region" description="Helical" evidence="2">
    <location>
        <begin position="166"/>
        <end position="189"/>
    </location>
</feature>
<evidence type="ECO:0000313" key="3">
    <source>
        <dbReference type="EMBL" id="ALV07366.1"/>
    </source>
</evidence>
<dbReference type="KEGG" id="rdp:RD2015_2902"/>
<feature type="transmembrane region" description="Helical" evidence="2">
    <location>
        <begin position="12"/>
        <end position="36"/>
    </location>
</feature>
<dbReference type="PATRIC" id="fig|76731.3.peg.2970"/>
<feature type="region of interest" description="Disordered" evidence="1">
    <location>
        <begin position="552"/>
        <end position="583"/>
    </location>
</feature>
<accession>A0A0U3D168</accession>
<dbReference type="Proteomes" id="UP000060699">
    <property type="component" value="Chromosome"/>
</dbReference>
<reference evidence="3 4" key="1">
    <citation type="submission" date="2015-12" db="EMBL/GenBank/DDBJ databases">
        <title>Complete genome of Roseateles depolymerans KCTC 42856.</title>
        <authorList>
            <person name="Kim K.M."/>
        </authorList>
    </citation>
    <scope>NUCLEOTIDE SEQUENCE [LARGE SCALE GENOMIC DNA]</scope>
    <source>
        <strain evidence="3 4">KCTC 42856</strain>
    </source>
</reference>
<name>A0A0U3D168_9BURK</name>
<proteinExistence type="predicted"/>
<feature type="transmembrane region" description="Helical" evidence="2">
    <location>
        <begin position="481"/>
        <end position="498"/>
    </location>
</feature>
<dbReference type="PANTHER" id="PTHR34219:SF4">
    <property type="entry name" value="PEPSY DOMAIN-CONTAINING PROTEIN"/>
    <property type="match status" value="1"/>
</dbReference>
<feature type="transmembrane region" description="Helical" evidence="2">
    <location>
        <begin position="412"/>
        <end position="430"/>
    </location>
</feature>
<gene>
    <name evidence="3" type="ORF">RD2015_2902</name>
</gene>
<dbReference type="OrthoDB" id="9776609at2"/>
<sequence>MFQSFRLSMAWLHTWFGLVLGFVLVVVFFFGSLSVFDREIDRWSIPQSRFEPQPMPSFDKMLAPALASMQPDPAVVAGVKDRVNGPLPQRFDEVKTWGVYTTHRDPVTTVFAGFAVPNAKDPEETLWAVHAMDPRDGKLLPQSQLAIGSQWFYPMHYSLNVTWKELGTWVVGFAALMMLAALVSGVVMHRKIFREFFTFRRHKSTQRNTLDLHNLTGVVALPFHFFFAFTGLVIFAGIYFPVAHTQLNALHELSEKIEASETGLPHERAGVAAGMASVDAMVAEAQRRWQAKGMAGEVGYLQVQHPGDANAYVSVYRAGTDRVALTGEGIHFKASTGELLREDPPRTAVDNATEFLEGLHLQHFRHWLLRWLYVLGGLTGCVCIATGFIFFVEKRKAQHAKAGSQGSRIVDAMAVTTMTGMLIATVAMLLSNRLLPEDLVGKGLWEQRVFWGAWALALVHACLRSAPVALGRINPAWREQCGVVAVVAVAAVVANAVSTGDHLLRTLSNGYWPVAGVDLSLLALAGVCAWAARHLGRKTRAEAIQAGANEVPRASAGTGSGLDAPPALGAASTSLTTAEVSRG</sequence>
<dbReference type="Pfam" id="PF03929">
    <property type="entry name" value="PepSY_TM"/>
    <property type="match status" value="1"/>
</dbReference>
<keyword evidence="4" id="KW-1185">Reference proteome</keyword>
<keyword evidence="2" id="KW-0472">Membrane</keyword>
<feature type="compositionally biased region" description="Low complexity" evidence="1">
    <location>
        <begin position="567"/>
        <end position="583"/>
    </location>
</feature>
<dbReference type="STRING" id="76731.RD2015_2902"/>
<protein>
    <submittedName>
        <fullName evidence="3">PepSY domain protein</fullName>
    </submittedName>
</protein>
<dbReference type="RefSeq" id="WP_083525656.1">
    <property type="nucleotide sequence ID" value="NZ_CP013729.1"/>
</dbReference>
<evidence type="ECO:0000256" key="2">
    <source>
        <dbReference type="SAM" id="Phobius"/>
    </source>
</evidence>
<dbReference type="AlphaFoldDB" id="A0A0U3D168"/>
<feature type="transmembrane region" description="Helical" evidence="2">
    <location>
        <begin position="210"/>
        <end position="240"/>
    </location>
</feature>
<dbReference type="EMBL" id="CP013729">
    <property type="protein sequence ID" value="ALV07366.1"/>
    <property type="molecule type" value="Genomic_DNA"/>
</dbReference>
<dbReference type="PANTHER" id="PTHR34219">
    <property type="entry name" value="IRON-REGULATED INNER MEMBRANE PROTEIN-RELATED"/>
    <property type="match status" value="1"/>
</dbReference>
<feature type="transmembrane region" description="Helical" evidence="2">
    <location>
        <begin position="450"/>
        <end position="469"/>
    </location>
</feature>
<keyword evidence="2" id="KW-1133">Transmembrane helix</keyword>
<dbReference type="InterPro" id="IPR005625">
    <property type="entry name" value="PepSY-ass_TM"/>
</dbReference>
<organism evidence="3 4">
    <name type="scientific">Roseateles depolymerans</name>
    <dbReference type="NCBI Taxonomy" id="76731"/>
    <lineage>
        <taxon>Bacteria</taxon>
        <taxon>Pseudomonadati</taxon>
        <taxon>Pseudomonadota</taxon>
        <taxon>Betaproteobacteria</taxon>
        <taxon>Burkholderiales</taxon>
        <taxon>Sphaerotilaceae</taxon>
        <taxon>Roseateles</taxon>
    </lineage>
</organism>
<evidence type="ECO:0000313" key="4">
    <source>
        <dbReference type="Proteomes" id="UP000060699"/>
    </source>
</evidence>
<feature type="transmembrane region" description="Helical" evidence="2">
    <location>
        <begin position="510"/>
        <end position="532"/>
    </location>
</feature>
<evidence type="ECO:0000256" key="1">
    <source>
        <dbReference type="SAM" id="MobiDB-lite"/>
    </source>
</evidence>
<feature type="transmembrane region" description="Helical" evidence="2">
    <location>
        <begin position="371"/>
        <end position="392"/>
    </location>
</feature>